<dbReference type="InterPro" id="IPR019166">
    <property type="entry name" value="MIC26/MIC27"/>
</dbReference>
<dbReference type="GO" id="GO:0042407">
    <property type="term" value="P:cristae formation"/>
    <property type="evidence" value="ECO:0007669"/>
    <property type="project" value="InterPro"/>
</dbReference>
<name>A0AAV8X7M4_9CUCU</name>
<reference evidence="9" key="1">
    <citation type="journal article" date="2023" name="Insect Mol. Biol.">
        <title>Genome sequencing provides insights into the evolution of gene families encoding plant cell wall-degrading enzymes in longhorned beetles.</title>
        <authorList>
            <person name="Shin N.R."/>
            <person name="Okamura Y."/>
            <person name="Kirsch R."/>
            <person name="Pauchet Y."/>
        </authorList>
    </citation>
    <scope>NUCLEOTIDE SEQUENCE</scope>
    <source>
        <strain evidence="9">RBIC_L_NR</strain>
    </source>
</reference>
<dbReference type="GO" id="GO:0061617">
    <property type="term" value="C:MICOS complex"/>
    <property type="evidence" value="ECO:0007669"/>
    <property type="project" value="UniProtKB-UniRule"/>
</dbReference>
<comment type="caution">
    <text evidence="9">The sequence shown here is derived from an EMBL/GenBank/DDBJ whole genome shotgun (WGS) entry which is preliminary data.</text>
</comment>
<feature type="region of interest" description="Disordered" evidence="8">
    <location>
        <begin position="277"/>
        <end position="296"/>
    </location>
</feature>
<comment type="function">
    <text evidence="7">Component of the MICOS complex, a large protein complex of the mitochondrial inner membrane that plays crucial roles in the maintenance of crista junctions, inner membrane architecture, and formation of contact sites to the outer membrane.</text>
</comment>
<evidence type="ECO:0000256" key="6">
    <source>
        <dbReference type="ARBA" id="ARBA00023136"/>
    </source>
</evidence>
<dbReference type="PANTHER" id="PTHR14564">
    <property type="entry name" value="MICOS COMPLEX SUBUNIT MIC26 / MIC27 FAMILY MEMBER"/>
    <property type="match status" value="1"/>
</dbReference>
<evidence type="ECO:0000256" key="7">
    <source>
        <dbReference type="RuleBase" id="RU363021"/>
    </source>
</evidence>
<keyword evidence="4" id="KW-1133">Transmembrane helix</keyword>
<evidence type="ECO:0000256" key="3">
    <source>
        <dbReference type="ARBA" id="ARBA00022692"/>
    </source>
</evidence>
<accession>A0AAV8X7M4</accession>
<organism evidence="9 10">
    <name type="scientific">Rhamnusium bicolor</name>
    <dbReference type="NCBI Taxonomy" id="1586634"/>
    <lineage>
        <taxon>Eukaryota</taxon>
        <taxon>Metazoa</taxon>
        <taxon>Ecdysozoa</taxon>
        <taxon>Arthropoda</taxon>
        <taxon>Hexapoda</taxon>
        <taxon>Insecta</taxon>
        <taxon>Pterygota</taxon>
        <taxon>Neoptera</taxon>
        <taxon>Endopterygota</taxon>
        <taxon>Coleoptera</taxon>
        <taxon>Polyphaga</taxon>
        <taxon>Cucujiformia</taxon>
        <taxon>Chrysomeloidea</taxon>
        <taxon>Cerambycidae</taxon>
        <taxon>Lepturinae</taxon>
        <taxon>Rhagiini</taxon>
        <taxon>Rhamnusium</taxon>
    </lineage>
</organism>
<keyword evidence="7" id="KW-0999">Mitochondrion inner membrane</keyword>
<keyword evidence="10" id="KW-1185">Reference proteome</keyword>
<evidence type="ECO:0000313" key="10">
    <source>
        <dbReference type="Proteomes" id="UP001162156"/>
    </source>
</evidence>
<protein>
    <recommendedName>
        <fullName evidence="7">MICOS complex subunit</fullName>
    </recommendedName>
</protein>
<dbReference type="EMBL" id="JANEYF010003692">
    <property type="protein sequence ID" value="KAJ8934636.1"/>
    <property type="molecule type" value="Genomic_DNA"/>
</dbReference>
<evidence type="ECO:0000256" key="8">
    <source>
        <dbReference type="SAM" id="MobiDB-lite"/>
    </source>
</evidence>
<keyword evidence="5 7" id="KW-0496">Mitochondrion</keyword>
<evidence type="ECO:0000313" key="9">
    <source>
        <dbReference type="EMBL" id="KAJ8934636.1"/>
    </source>
</evidence>
<proteinExistence type="inferred from homology"/>
<gene>
    <name evidence="9" type="ORF">NQ314_013235</name>
</gene>
<evidence type="ECO:0000256" key="4">
    <source>
        <dbReference type="ARBA" id="ARBA00022989"/>
    </source>
</evidence>
<evidence type="ECO:0000256" key="1">
    <source>
        <dbReference type="ARBA" id="ARBA00004325"/>
    </source>
</evidence>
<keyword evidence="6" id="KW-0472">Membrane</keyword>
<dbReference type="Proteomes" id="UP001162156">
    <property type="component" value="Unassembled WGS sequence"/>
</dbReference>
<dbReference type="Pfam" id="PF09769">
    <property type="entry name" value="ApoO"/>
    <property type="match status" value="1"/>
</dbReference>
<comment type="subunit">
    <text evidence="7">Component of the mitochondrial contact site and cristae organizing system (MICOS) complex.</text>
</comment>
<dbReference type="AlphaFoldDB" id="A0AAV8X7M4"/>
<sequence>MFASQVIRNCLIPTVAAVVVEVKNKPQQNEENVCSSVCRPSELPIYTPESTNESVKKECKEEESPPGAIEQAFRTTRLTYNKYSEEFKAYKRVGFEHLDRSRENVEGLINYLQEENNTMPKAGAIGIGALAGLIFGLRGGIFKKTLYATTGALGMGAICYPREAAEYSQVGLGEAKKYLTIAYNFVYGVKKDDPPLELPSLPKIPTTFSEAWDSVKSTATSFVSDKEEKIEVEQVIQSPENNVQVKDPLDVITESHSTSLHKSCHCPVGACLHSEESIPPKQSIEGASETSFTHVE</sequence>
<dbReference type="InterPro" id="IPR033182">
    <property type="entry name" value="MIC26/MIC27_animal"/>
</dbReference>
<evidence type="ECO:0000256" key="2">
    <source>
        <dbReference type="ARBA" id="ARBA00010904"/>
    </source>
</evidence>
<evidence type="ECO:0000256" key="5">
    <source>
        <dbReference type="ARBA" id="ARBA00023128"/>
    </source>
</evidence>
<keyword evidence="3" id="KW-0812">Transmembrane</keyword>
<comment type="subcellular location">
    <subcellularLocation>
        <location evidence="7">Mitochondrion inner membrane</location>
    </subcellularLocation>
    <subcellularLocation>
        <location evidence="1">Mitochondrion membrane</location>
    </subcellularLocation>
</comment>
<comment type="similarity">
    <text evidence="2">Belongs to the apolipoprotein O/MICOS complex subunit Mic27 family.</text>
</comment>